<dbReference type="EMBL" id="JANQDX010000009">
    <property type="protein sequence ID" value="KAL0918175.1"/>
    <property type="molecule type" value="Genomic_DNA"/>
</dbReference>
<feature type="transmembrane region" description="Helical" evidence="1">
    <location>
        <begin position="36"/>
        <end position="58"/>
    </location>
</feature>
<evidence type="ECO:0000313" key="3">
    <source>
        <dbReference type="Proteomes" id="UP001552299"/>
    </source>
</evidence>
<sequence length="73" mass="8253">MVENWREVKEKKSGESTEGRFGALTYEDLMRRTSKWFNAIVTVHTGGSFSLLIVKIIINELAVAAVLNRSCIH</sequence>
<proteinExistence type="predicted"/>
<protein>
    <submittedName>
        <fullName evidence="2">Uncharacterized protein</fullName>
    </submittedName>
</protein>
<keyword evidence="3" id="KW-1185">Reference proteome</keyword>
<keyword evidence="1" id="KW-0472">Membrane</keyword>
<comment type="caution">
    <text evidence="2">The sequence shown here is derived from an EMBL/GenBank/DDBJ whole genome shotgun (WGS) entry which is preliminary data.</text>
</comment>
<reference evidence="2 3" key="1">
    <citation type="journal article" date="2024" name="Plant Biotechnol. J.">
        <title>Dendrobium thyrsiflorum genome and its molecular insights into genes involved in important horticultural traits.</title>
        <authorList>
            <person name="Chen B."/>
            <person name="Wang J.Y."/>
            <person name="Zheng P.J."/>
            <person name="Li K.L."/>
            <person name="Liang Y.M."/>
            <person name="Chen X.F."/>
            <person name="Zhang C."/>
            <person name="Zhao X."/>
            <person name="He X."/>
            <person name="Zhang G.Q."/>
            <person name="Liu Z.J."/>
            <person name="Xu Q."/>
        </authorList>
    </citation>
    <scope>NUCLEOTIDE SEQUENCE [LARGE SCALE GENOMIC DNA]</scope>
    <source>
        <strain evidence="2">GZMU011</strain>
    </source>
</reference>
<keyword evidence="1" id="KW-0812">Transmembrane</keyword>
<accession>A0ABD0UZF7</accession>
<organism evidence="2 3">
    <name type="scientific">Dendrobium thyrsiflorum</name>
    <name type="common">Pinecone-like raceme dendrobium</name>
    <name type="synonym">Orchid</name>
    <dbReference type="NCBI Taxonomy" id="117978"/>
    <lineage>
        <taxon>Eukaryota</taxon>
        <taxon>Viridiplantae</taxon>
        <taxon>Streptophyta</taxon>
        <taxon>Embryophyta</taxon>
        <taxon>Tracheophyta</taxon>
        <taxon>Spermatophyta</taxon>
        <taxon>Magnoliopsida</taxon>
        <taxon>Liliopsida</taxon>
        <taxon>Asparagales</taxon>
        <taxon>Orchidaceae</taxon>
        <taxon>Epidendroideae</taxon>
        <taxon>Malaxideae</taxon>
        <taxon>Dendrobiinae</taxon>
        <taxon>Dendrobium</taxon>
    </lineage>
</organism>
<keyword evidence="1" id="KW-1133">Transmembrane helix</keyword>
<evidence type="ECO:0000313" key="2">
    <source>
        <dbReference type="EMBL" id="KAL0918175.1"/>
    </source>
</evidence>
<dbReference type="AlphaFoldDB" id="A0ABD0UZF7"/>
<evidence type="ECO:0000256" key="1">
    <source>
        <dbReference type="SAM" id="Phobius"/>
    </source>
</evidence>
<name>A0ABD0UZF7_DENTH</name>
<dbReference type="Proteomes" id="UP001552299">
    <property type="component" value="Unassembled WGS sequence"/>
</dbReference>
<gene>
    <name evidence="2" type="ORF">M5K25_010169</name>
</gene>